<sequence>MYLLLSIPPKISISSFMGYLKRKSALTMFDLHANLKYKFGNRQLCDQDVVERLLNNMSDELKKAYNHYQTLLQAVHQKDCKFLIKLSESAAGMPEPIITTRQTGGLL</sequence>
<accession>A0A0R1VPW2</accession>
<dbReference type="EMBL" id="AZGB01000003">
    <property type="protein sequence ID" value="KRM07880.1"/>
    <property type="molecule type" value="Genomic_DNA"/>
</dbReference>
<protein>
    <submittedName>
        <fullName evidence="1">Uncharacterized protein</fullName>
    </submittedName>
</protein>
<dbReference type="AlphaFoldDB" id="A0A0R1VPW2"/>
<dbReference type="GO" id="GO:0004803">
    <property type="term" value="F:transposase activity"/>
    <property type="evidence" value="ECO:0007669"/>
    <property type="project" value="InterPro"/>
</dbReference>
<name>A0A0R1VPW2_9LACO</name>
<evidence type="ECO:0000313" key="1">
    <source>
        <dbReference type="EMBL" id="KRM07880.1"/>
    </source>
</evidence>
<dbReference type="Gene3D" id="3.30.70.1290">
    <property type="entry name" value="Transposase IS200-like"/>
    <property type="match status" value="1"/>
</dbReference>
<dbReference type="SUPFAM" id="SSF143422">
    <property type="entry name" value="Transposase IS200-like"/>
    <property type="match status" value="1"/>
</dbReference>
<dbReference type="GO" id="GO:0003677">
    <property type="term" value="F:DNA binding"/>
    <property type="evidence" value="ECO:0007669"/>
    <property type="project" value="InterPro"/>
</dbReference>
<evidence type="ECO:0000313" key="2">
    <source>
        <dbReference type="Proteomes" id="UP000051451"/>
    </source>
</evidence>
<keyword evidence="2" id="KW-1185">Reference proteome</keyword>
<dbReference type="PATRIC" id="fig|1423750.3.peg.2027"/>
<dbReference type="Proteomes" id="UP000051451">
    <property type="component" value="Unassembled WGS sequence"/>
</dbReference>
<reference evidence="1 2" key="1">
    <citation type="journal article" date="2015" name="Genome Announc.">
        <title>Expanding the biotechnology potential of lactobacilli through comparative genomics of 213 strains and associated genera.</title>
        <authorList>
            <person name="Sun Z."/>
            <person name="Harris H.M."/>
            <person name="McCann A."/>
            <person name="Guo C."/>
            <person name="Argimon S."/>
            <person name="Zhang W."/>
            <person name="Yang X."/>
            <person name="Jeffery I.B."/>
            <person name="Cooney J.C."/>
            <person name="Kagawa T.F."/>
            <person name="Liu W."/>
            <person name="Song Y."/>
            <person name="Salvetti E."/>
            <person name="Wrobel A."/>
            <person name="Rasinkangas P."/>
            <person name="Parkhill J."/>
            <person name="Rea M.C."/>
            <person name="O'Sullivan O."/>
            <person name="Ritari J."/>
            <person name="Douillard F.P."/>
            <person name="Paul Ross R."/>
            <person name="Yang R."/>
            <person name="Briner A.E."/>
            <person name="Felis G.E."/>
            <person name="de Vos W.M."/>
            <person name="Barrangou R."/>
            <person name="Klaenhammer T.R."/>
            <person name="Caufield P.W."/>
            <person name="Cui Y."/>
            <person name="Zhang H."/>
            <person name="O'Toole P.W."/>
        </authorList>
    </citation>
    <scope>NUCLEOTIDE SEQUENCE [LARGE SCALE GENOMIC DNA]</scope>
    <source>
        <strain evidence="1 2">DSM 18630</strain>
    </source>
</reference>
<dbReference type="InterPro" id="IPR036515">
    <property type="entry name" value="Transposase_17_sf"/>
</dbReference>
<gene>
    <name evidence="1" type="ORF">FC89_GL001986</name>
</gene>
<comment type="caution">
    <text evidence="1">The sequence shown here is derived from an EMBL/GenBank/DDBJ whole genome shotgun (WGS) entry which is preliminary data.</text>
</comment>
<dbReference type="GO" id="GO:0006313">
    <property type="term" value="P:DNA transposition"/>
    <property type="evidence" value="ECO:0007669"/>
    <property type="project" value="InterPro"/>
</dbReference>
<organism evidence="1 2">
    <name type="scientific">Liquorilactobacillus ghanensis DSM 18630</name>
    <dbReference type="NCBI Taxonomy" id="1423750"/>
    <lineage>
        <taxon>Bacteria</taxon>
        <taxon>Bacillati</taxon>
        <taxon>Bacillota</taxon>
        <taxon>Bacilli</taxon>
        <taxon>Lactobacillales</taxon>
        <taxon>Lactobacillaceae</taxon>
        <taxon>Liquorilactobacillus</taxon>
    </lineage>
</organism>
<proteinExistence type="predicted"/>